<dbReference type="CDD" id="cd06225">
    <property type="entry name" value="HAMP"/>
    <property type="match status" value="1"/>
</dbReference>
<evidence type="ECO:0000256" key="5">
    <source>
        <dbReference type="SAM" id="Phobius"/>
    </source>
</evidence>
<evidence type="ECO:0000256" key="2">
    <source>
        <dbReference type="ARBA" id="ARBA00029447"/>
    </source>
</evidence>
<evidence type="ECO:0000259" key="6">
    <source>
        <dbReference type="PROSITE" id="PS50111"/>
    </source>
</evidence>
<comment type="similarity">
    <text evidence="2">Belongs to the methyl-accepting chemotaxis (MCP) protein family.</text>
</comment>
<keyword evidence="5" id="KW-0812">Transmembrane</keyword>
<dbReference type="SUPFAM" id="SSF58104">
    <property type="entry name" value="Methyl-accepting chemotaxis protein (MCP) signaling domain"/>
    <property type="match status" value="1"/>
</dbReference>
<keyword evidence="9" id="KW-1185">Reference proteome</keyword>
<dbReference type="InterPro" id="IPR003660">
    <property type="entry name" value="HAMP_dom"/>
</dbReference>
<dbReference type="SMART" id="SM00283">
    <property type="entry name" value="MA"/>
    <property type="match status" value="1"/>
</dbReference>
<dbReference type="AlphaFoldDB" id="A0A1M4X557"/>
<evidence type="ECO:0000313" key="9">
    <source>
        <dbReference type="Proteomes" id="UP000184088"/>
    </source>
</evidence>
<dbReference type="PANTHER" id="PTHR32089">
    <property type="entry name" value="METHYL-ACCEPTING CHEMOTAXIS PROTEIN MCPB"/>
    <property type="match status" value="1"/>
</dbReference>
<dbReference type="PROSITE" id="PS50111">
    <property type="entry name" value="CHEMOTAXIS_TRANSDUC_2"/>
    <property type="match status" value="1"/>
</dbReference>
<keyword evidence="1 3" id="KW-0807">Transducer</keyword>
<evidence type="ECO:0000313" key="8">
    <source>
        <dbReference type="EMBL" id="SHE88600.1"/>
    </source>
</evidence>
<dbReference type="GO" id="GO:0006935">
    <property type="term" value="P:chemotaxis"/>
    <property type="evidence" value="ECO:0007669"/>
    <property type="project" value="InterPro"/>
</dbReference>
<dbReference type="InterPro" id="IPR004089">
    <property type="entry name" value="MCPsignal_dom"/>
</dbReference>
<feature type="transmembrane region" description="Helical" evidence="5">
    <location>
        <begin position="17"/>
        <end position="39"/>
    </location>
</feature>
<accession>A0A1M4X557</accession>
<dbReference type="PANTHER" id="PTHR32089:SF112">
    <property type="entry name" value="LYSOZYME-LIKE PROTEIN-RELATED"/>
    <property type="match status" value="1"/>
</dbReference>
<keyword evidence="4" id="KW-0175">Coiled coil</keyword>
<sequence>MSIFRSFNKRVNIQWKLVVMFSALIIIVLTLTSGISYYISSNTIKTLIKGRLLNSEKTIIEKIALLEATSTSKDLQRKLDYSLISEKVSYNQQGLHPYIFIMDRNGDTVKMFSSNKDNNTDNNTVQNEIKKRLQDMFKKKAGITNIGEGRQKLTAAFGYIVEKDQLYIIALKDSEYLAPVNKIRNITLLLIFFSITLVIAIAWIGSLIGVTRPINKLLTFLSRIDKDNLNERIDLSDAGPEFALLGNGINKMIGNIESLIDEIGKTSDLLVNEGRELQVISKRARQEDGMIIDIIKELRDHSENQNHIVNDTVSMSNNMMSYIMEIITQIHYTAKISADLVEQSKNGLHALGSMEKNIGVVFDFVNRVVKLSKNFEQSIKRINDIATIIRNISNQIHMISLNASIQAAKASNYGYGFSVVAQEIRELSQKTTSSVEDVNSIVNSVIEDMMALNKSALKGAEAVKLSDKTIEDVNKIFQNINSYIENTENYIASMESRAKLLIDLLKQLENMMKSIQINTGDALSRVSEVAVTLETHGEITNKLESKASALLIMAQKLNQTMN</sequence>
<dbReference type="InterPro" id="IPR004090">
    <property type="entry name" value="Chemotax_Me-accpt_rcpt"/>
</dbReference>
<protein>
    <submittedName>
        <fullName evidence="8">Methyl-accepting chemotaxis protein</fullName>
    </submittedName>
</protein>
<reference evidence="8 9" key="1">
    <citation type="submission" date="2016-11" db="EMBL/GenBank/DDBJ databases">
        <authorList>
            <person name="Jaros S."/>
            <person name="Januszkiewicz K."/>
            <person name="Wedrychowicz H."/>
        </authorList>
    </citation>
    <scope>NUCLEOTIDE SEQUENCE [LARGE SCALE GENOMIC DNA]</scope>
    <source>
        <strain evidence="8 9">DSM 17918</strain>
    </source>
</reference>
<dbReference type="RefSeq" id="WP_073342185.1">
    <property type="nucleotide sequence ID" value="NZ_FQVH01000007.1"/>
</dbReference>
<dbReference type="OrthoDB" id="13222at2"/>
<dbReference type="EMBL" id="FQVH01000007">
    <property type="protein sequence ID" value="SHE88600.1"/>
    <property type="molecule type" value="Genomic_DNA"/>
</dbReference>
<dbReference type="PRINTS" id="PR00260">
    <property type="entry name" value="CHEMTRNSDUCR"/>
</dbReference>
<dbReference type="SMART" id="SM00304">
    <property type="entry name" value="HAMP"/>
    <property type="match status" value="1"/>
</dbReference>
<feature type="transmembrane region" description="Helical" evidence="5">
    <location>
        <begin position="186"/>
        <end position="210"/>
    </location>
</feature>
<dbReference type="PROSITE" id="PS50885">
    <property type="entry name" value="HAMP"/>
    <property type="match status" value="1"/>
</dbReference>
<feature type="domain" description="Methyl-accepting transducer" evidence="6">
    <location>
        <begin position="280"/>
        <end position="516"/>
    </location>
</feature>
<dbReference type="GO" id="GO:0016020">
    <property type="term" value="C:membrane"/>
    <property type="evidence" value="ECO:0007669"/>
    <property type="project" value="InterPro"/>
</dbReference>
<evidence type="ECO:0000256" key="3">
    <source>
        <dbReference type="PROSITE-ProRule" id="PRU00284"/>
    </source>
</evidence>
<dbReference type="STRING" id="1121256.SAMN02746089_00950"/>
<evidence type="ECO:0000259" key="7">
    <source>
        <dbReference type="PROSITE" id="PS50885"/>
    </source>
</evidence>
<dbReference type="GO" id="GO:0007165">
    <property type="term" value="P:signal transduction"/>
    <property type="evidence" value="ECO:0007669"/>
    <property type="project" value="UniProtKB-KW"/>
</dbReference>
<evidence type="ECO:0000256" key="1">
    <source>
        <dbReference type="ARBA" id="ARBA00023224"/>
    </source>
</evidence>
<name>A0A1M4X557_9THEO</name>
<keyword evidence="5" id="KW-1133">Transmembrane helix</keyword>
<dbReference type="GO" id="GO:0004888">
    <property type="term" value="F:transmembrane signaling receptor activity"/>
    <property type="evidence" value="ECO:0007669"/>
    <property type="project" value="InterPro"/>
</dbReference>
<organism evidence="8 9">
    <name type="scientific">Caldanaerobius fijiensis DSM 17918</name>
    <dbReference type="NCBI Taxonomy" id="1121256"/>
    <lineage>
        <taxon>Bacteria</taxon>
        <taxon>Bacillati</taxon>
        <taxon>Bacillota</taxon>
        <taxon>Clostridia</taxon>
        <taxon>Thermoanaerobacterales</taxon>
        <taxon>Thermoanaerobacteraceae</taxon>
        <taxon>Caldanaerobius</taxon>
    </lineage>
</organism>
<feature type="coiled-coil region" evidence="4">
    <location>
        <begin position="491"/>
        <end position="518"/>
    </location>
</feature>
<keyword evidence="5" id="KW-0472">Membrane</keyword>
<dbReference type="Gene3D" id="1.10.287.950">
    <property type="entry name" value="Methyl-accepting chemotaxis protein"/>
    <property type="match status" value="1"/>
</dbReference>
<proteinExistence type="inferred from homology"/>
<dbReference type="Gene3D" id="6.10.340.10">
    <property type="match status" value="1"/>
</dbReference>
<evidence type="ECO:0000256" key="4">
    <source>
        <dbReference type="SAM" id="Coils"/>
    </source>
</evidence>
<feature type="domain" description="HAMP" evidence="7">
    <location>
        <begin position="208"/>
        <end position="261"/>
    </location>
</feature>
<dbReference type="Pfam" id="PF00015">
    <property type="entry name" value="MCPsignal"/>
    <property type="match status" value="1"/>
</dbReference>
<dbReference type="Proteomes" id="UP000184088">
    <property type="component" value="Unassembled WGS sequence"/>
</dbReference>
<gene>
    <name evidence="8" type="ORF">SAMN02746089_00950</name>
</gene>